<evidence type="ECO:0000313" key="15">
    <source>
        <dbReference type="Proteomes" id="UP000663887"/>
    </source>
</evidence>
<dbReference type="Pfam" id="PF01535">
    <property type="entry name" value="PPR"/>
    <property type="match status" value="1"/>
</dbReference>
<evidence type="ECO:0000259" key="11">
    <source>
        <dbReference type="PROSITE" id="PS50003"/>
    </source>
</evidence>
<dbReference type="InterPro" id="IPR017441">
    <property type="entry name" value="Protein_kinase_ATP_BS"/>
</dbReference>
<dbReference type="Pfam" id="PF00069">
    <property type="entry name" value="Pkinase"/>
    <property type="match status" value="1"/>
</dbReference>
<dbReference type="Pfam" id="PF13041">
    <property type="entry name" value="PPR_2"/>
    <property type="match status" value="1"/>
</dbReference>
<dbReference type="InterPro" id="IPR001849">
    <property type="entry name" value="PH_domain"/>
</dbReference>
<dbReference type="PANTHER" id="PTHR24351">
    <property type="entry name" value="RIBOSOMAL PROTEIN S6 KINASE"/>
    <property type="match status" value="1"/>
</dbReference>
<feature type="domain" description="AGC-kinase C-terminal" evidence="13">
    <location>
        <begin position="990"/>
        <end position="1064"/>
    </location>
</feature>
<dbReference type="InterPro" id="IPR000719">
    <property type="entry name" value="Prot_kinase_dom"/>
</dbReference>
<dbReference type="EC" id="2.7.11.1" evidence="2"/>
<dbReference type="InterPro" id="IPR017892">
    <property type="entry name" value="Pkinase_C"/>
</dbReference>
<feature type="binding site" evidence="10">
    <location>
        <position position="760"/>
    </location>
    <ligand>
        <name>ATP</name>
        <dbReference type="ChEBI" id="CHEBI:30616"/>
    </ligand>
</feature>
<evidence type="ECO:0000256" key="10">
    <source>
        <dbReference type="PROSITE-ProRule" id="PRU10141"/>
    </source>
</evidence>
<accession>A0A816WD66</accession>
<dbReference type="GO" id="GO:0004674">
    <property type="term" value="F:protein serine/threonine kinase activity"/>
    <property type="evidence" value="ECO:0007669"/>
    <property type="project" value="UniProtKB-KW"/>
</dbReference>
<dbReference type="InterPro" id="IPR011009">
    <property type="entry name" value="Kinase-like_dom_sf"/>
</dbReference>
<dbReference type="SUPFAM" id="SSF48452">
    <property type="entry name" value="TPR-like"/>
    <property type="match status" value="1"/>
</dbReference>
<reference evidence="14" key="1">
    <citation type="submission" date="2021-02" db="EMBL/GenBank/DDBJ databases">
        <authorList>
            <person name="Nowell W R."/>
        </authorList>
    </citation>
    <scope>NUCLEOTIDE SEQUENCE</scope>
</reference>
<dbReference type="PROSITE" id="PS00107">
    <property type="entry name" value="PROTEIN_KINASE_ATP"/>
    <property type="match status" value="1"/>
</dbReference>
<dbReference type="Gene3D" id="3.30.200.20">
    <property type="entry name" value="Phosphorylase Kinase, domain 1"/>
    <property type="match status" value="1"/>
</dbReference>
<evidence type="ECO:0000256" key="8">
    <source>
        <dbReference type="ARBA" id="ARBA00022840"/>
    </source>
</evidence>
<keyword evidence="8 10" id="KW-0067">ATP-binding</keyword>
<dbReference type="NCBIfam" id="TIGR00756">
    <property type="entry name" value="PPR"/>
    <property type="match status" value="2"/>
</dbReference>
<evidence type="ECO:0000256" key="5">
    <source>
        <dbReference type="ARBA" id="ARBA00022679"/>
    </source>
</evidence>
<keyword evidence="5" id="KW-0808">Transferase</keyword>
<comment type="caution">
    <text evidence="14">The sequence shown here is derived from an EMBL/GenBank/DDBJ whole genome shotgun (WGS) entry which is preliminary data.</text>
</comment>
<dbReference type="SUPFAM" id="SSF50729">
    <property type="entry name" value="PH domain-like"/>
    <property type="match status" value="1"/>
</dbReference>
<evidence type="ECO:0000259" key="13">
    <source>
        <dbReference type="PROSITE" id="PS51285"/>
    </source>
</evidence>
<sequence length="1230" mass="142336">MMLMNLFLKRTYSTNANTIQWNKTIRNHQINKNYQQALKLFEIGIEKKTFQPNSVTYLTMLGICKEVKSLSTLRTIHQLINSSKNIHSDDKEIYNNPRIRSLLMDAYIKCHDLDSAYRVFESMKERNTIDYCGLMTGFNNQGQHEKTYELSKQIPSSIKFSSPILCTLILQACTELNQYADGYQIHQNGKHFLPDSKMLMNELLNFYLKFNREKQALDMFEQNSNQRTIIDYSLLMKYYNHQYQPQKTIDLYYQLRNNPQIRPDPIIYVLVLQAIANGCCVHTSEKIYDHIKKFGTNIDVDNALINMYGKLGNLDQAEKIFHSMSKRNIVSYNTLLSLYSLYRESDKALNCYNQMTQQSHRPDDKTYVALLHTLSHTPNKINVVKRIFSTIEENKRGPMLTAAMIAALVRAQLFDELNDLIKKLPKENILFYAIKANINKAMNKYDYPMLITNEQLALYDLLMSNMYTHAGINDSMTTIDEVLYENETLKSILSNSWFEKLNGKIEYFKSTNSKLENCEHTEKLAIMSALEEQQTSSLPVVIGKNHRICHECHEYFKTYNNNMQPTTKNSSQARRSTELIVNSLPAYKCGWLYKRGEHIKTWRPRYFALFHDGLLYGYRKSPSVNDNQQEEPLNKFQVIDCSVVRQDKIKQNSFIIHFNQVKIERLFAAGSQQDREEWITAIEIVNRQTTPHLQRQLPTIKMVTNDDVDNTENEYPTMNEVFTRRPQINDFEYLKILGRGTFGKVVLCRERTTQRIFAMKMLRKSLVITNNEVVHTMGENKILRRIRHPFITNLICAFTTNDRLCLVMECVNGGELFFHLNREKQFSEERTRFYTAEIACVIGYLHSKKVIYRDIKLENILLDRSGHIKLVDFGLCKINVPCGQTTATFCGTPQYIAPEILRMTSYTNAIDWWGTGVIMYECLLGRLPFADSKSQDGLFQKILHHEPTYPSSLSPVALDLIQRFLRKEPTERIGSSVDDVHEVERHPFFCNIPFRLYEEKKIQPLFRPQLDSDIDTRYFDAEFTNEPVCVTPPGSTDSINALGMSDDAFERFTYVGNDGLSHITSRSVLSMASSNAALSQSNMYLVDPDYYHKHQNVHNLPTQYSVSTMNMPSMGADGSSSPSLIKSATSMQQLKGSTININNASDVLNDQQKMNMEHDQPKAQSISSIPEIYEQHLMHERLMCIQQMMASGQNFASMFNDDPLFAQQIMSYIAAAQQQSEPEVIEIMDE</sequence>
<dbReference type="GO" id="GO:0005524">
    <property type="term" value="F:ATP binding"/>
    <property type="evidence" value="ECO:0007669"/>
    <property type="project" value="UniProtKB-UniRule"/>
</dbReference>
<dbReference type="InterPro" id="IPR002885">
    <property type="entry name" value="PPR_rpt"/>
</dbReference>
<dbReference type="PROSITE" id="PS00108">
    <property type="entry name" value="PROTEIN_KINASE_ST"/>
    <property type="match status" value="1"/>
</dbReference>
<evidence type="ECO:0000256" key="9">
    <source>
        <dbReference type="PROSITE-ProRule" id="PRU00708"/>
    </source>
</evidence>
<evidence type="ECO:0000313" key="14">
    <source>
        <dbReference type="EMBL" id="CAF2132107.1"/>
    </source>
</evidence>
<dbReference type="SUPFAM" id="SSF56112">
    <property type="entry name" value="Protein kinase-like (PK-like)"/>
    <property type="match status" value="1"/>
</dbReference>
<comment type="similarity">
    <text evidence="1">Belongs to the protein kinase superfamily. AGC Ser/Thr protein kinase family. RAC subfamily.</text>
</comment>
<dbReference type="Gene3D" id="1.10.510.10">
    <property type="entry name" value="Transferase(Phosphotransferase) domain 1"/>
    <property type="match status" value="1"/>
</dbReference>
<feature type="domain" description="Protein kinase" evidence="12">
    <location>
        <begin position="731"/>
        <end position="989"/>
    </location>
</feature>
<dbReference type="SMART" id="SM00233">
    <property type="entry name" value="PH"/>
    <property type="match status" value="1"/>
</dbReference>
<evidence type="ECO:0000256" key="6">
    <source>
        <dbReference type="ARBA" id="ARBA00022741"/>
    </source>
</evidence>
<keyword evidence="3" id="KW-0723">Serine/threonine-protein kinase</keyword>
<name>A0A816WD66_9BILA</name>
<dbReference type="Pfam" id="PF00433">
    <property type="entry name" value="Pkinase_C"/>
    <property type="match status" value="1"/>
</dbReference>
<dbReference type="InterPro" id="IPR011993">
    <property type="entry name" value="PH-like_dom_sf"/>
</dbReference>
<keyword evidence="4" id="KW-0597">Phosphoprotein</keyword>
<keyword evidence="7" id="KW-0418">Kinase</keyword>
<dbReference type="InterPro" id="IPR008271">
    <property type="entry name" value="Ser/Thr_kinase_AS"/>
</dbReference>
<dbReference type="AlphaFoldDB" id="A0A816WD66"/>
<dbReference type="PROSITE" id="PS50003">
    <property type="entry name" value="PH_DOMAIN"/>
    <property type="match status" value="1"/>
</dbReference>
<organism evidence="14 15">
    <name type="scientific">Rotaria magnacalcarata</name>
    <dbReference type="NCBI Taxonomy" id="392030"/>
    <lineage>
        <taxon>Eukaryota</taxon>
        <taxon>Metazoa</taxon>
        <taxon>Spiralia</taxon>
        <taxon>Gnathifera</taxon>
        <taxon>Rotifera</taxon>
        <taxon>Eurotatoria</taxon>
        <taxon>Bdelloidea</taxon>
        <taxon>Philodinida</taxon>
        <taxon>Philodinidae</taxon>
        <taxon>Rotaria</taxon>
    </lineage>
</organism>
<dbReference type="EMBL" id="CAJNRG010011446">
    <property type="protein sequence ID" value="CAF2132107.1"/>
    <property type="molecule type" value="Genomic_DNA"/>
</dbReference>
<dbReference type="FunFam" id="2.30.29.30:FF:000027">
    <property type="entry name" value="Non-specific serine/threonine protein kinase"/>
    <property type="match status" value="1"/>
</dbReference>
<dbReference type="Pfam" id="PF00169">
    <property type="entry name" value="PH"/>
    <property type="match status" value="1"/>
</dbReference>
<dbReference type="PROSITE" id="PS51285">
    <property type="entry name" value="AGC_KINASE_CTER"/>
    <property type="match status" value="1"/>
</dbReference>
<evidence type="ECO:0000256" key="3">
    <source>
        <dbReference type="ARBA" id="ARBA00022527"/>
    </source>
</evidence>
<dbReference type="SMART" id="SM00133">
    <property type="entry name" value="S_TK_X"/>
    <property type="match status" value="1"/>
</dbReference>
<evidence type="ECO:0000259" key="12">
    <source>
        <dbReference type="PROSITE" id="PS50011"/>
    </source>
</evidence>
<dbReference type="FunFam" id="3.30.200.20:FF:000042">
    <property type="entry name" value="Aurora kinase A"/>
    <property type="match status" value="1"/>
</dbReference>
<dbReference type="FunFam" id="1.10.510.10:FF:000008">
    <property type="entry name" value="Non-specific serine/threonine protein kinase"/>
    <property type="match status" value="1"/>
</dbReference>
<evidence type="ECO:0000256" key="2">
    <source>
        <dbReference type="ARBA" id="ARBA00012513"/>
    </source>
</evidence>
<proteinExistence type="inferred from homology"/>
<gene>
    <name evidence="14" type="ORF">XDN619_LOCUS24902</name>
</gene>
<dbReference type="PROSITE" id="PS51375">
    <property type="entry name" value="PPR"/>
    <property type="match status" value="2"/>
</dbReference>
<protein>
    <recommendedName>
        <fullName evidence="2">non-specific serine/threonine protein kinase</fullName>
        <ecNumber evidence="2">2.7.11.1</ecNumber>
    </recommendedName>
</protein>
<evidence type="ECO:0000256" key="7">
    <source>
        <dbReference type="ARBA" id="ARBA00022777"/>
    </source>
</evidence>
<dbReference type="Proteomes" id="UP000663887">
    <property type="component" value="Unassembled WGS sequence"/>
</dbReference>
<dbReference type="InterPro" id="IPR000961">
    <property type="entry name" value="AGC-kinase_C"/>
</dbReference>
<evidence type="ECO:0000256" key="1">
    <source>
        <dbReference type="ARBA" id="ARBA00006935"/>
    </source>
</evidence>
<keyword evidence="6 10" id="KW-0547">Nucleotide-binding</keyword>
<feature type="repeat" description="PPR" evidence="9">
    <location>
        <begin position="96"/>
        <end position="130"/>
    </location>
</feature>
<evidence type="ECO:0000256" key="4">
    <source>
        <dbReference type="ARBA" id="ARBA00022553"/>
    </source>
</evidence>
<feature type="repeat" description="PPR" evidence="9">
    <location>
        <begin position="297"/>
        <end position="331"/>
    </location>
</feature>
<dbReference type="InterPro" id="IPR011990">
    <property type="entry name" value="TPR-like_helical_dom_sf"/>
</dbReference>
<dbReference type="PROSITE" id="PS50011">
    <property type="entry name" value="PROTEIN_KINASE_DOM"/>
    <property type="match status" value="1"/>
</dbReference>
<dbReference type="Gene3D" id="1.25.40.10">
    <property type="entry name" value="Tetratricopeptide repeat domain"/>
    <property type="match status" value="2"/>
</dbReference>
<dbReference type="Gene3D" id="2.30.29.30">
    <property type="entry name" value="Pleckstrin-homology domain (PH domain)/Phosphotyrosine-binding domain (PTB)"/>
    <property type="match status" value="1"/>
</dbReference>
<dbReference type="SMART" id="SM00220">
    <property type="entry name" value="S_TKc"/>
    <property type="match status" value="1"/>
</dbReference>
<feature type="domain" description="PH" evidence="11">
    <location>
        <begin position="585"/>
        <end position="687"/>
    </location>
</feature>